<dbReference type="GO" id="GO:0000162">
    <property type="term" value="P:L-tryptophan biosynthetic process"/>
    <property type="evidence" value="ECO:0007669"/>
    <property type="project" value="UniProtKB-UniRule"/>
</dbReference>
<dbReference type="PANTHER" id="PTHR43285:SF2">
    <property type="entry name" value="ANTHRANILATE PHOSPHORIBOSYLTRANSFERASE"/>
    <property type="match status" value="1"/>
</dbReference>
<comment type="cofactor">
    <cofactor evidence="9">
        <name>Mg(2+)</name>
        <dbReference type="ChEBI" id="CHEBI:18420"/>
    </cofactor>
    <text evidence="9">Binds 2 magnesium ions per monomer.</text>
</comment>
<dbReference type="Proteomes" id="UP000078543">
    <property type="component" value="Unassembled WGS sequence"/>
</dbReference>
<dbReference type="EMBL" id="LWQU01000032">
    <property type="protein sequence ID" value="OAN64495.1"/>
    <property type="molecule type" value="Genomic_DNA"/>
</dbReference>
<dbReference type="InterPro" id="IPR017459">
    <property type="entry name" value="Glycosyl_Trfase_fam3_N_dom"/>
</dbReference>
<feature type="binding site" evidence="9">
    <location>
        <begin position="102"/>
        <end position="105"/>
    </location>
    <ligand>
        <name>5-phospho-alpha-D-ribose 1-diphosphate</name>
        <dbReference type="ChEBI" id="CHEBI:58017"/>
    </ligand>
</feature>
<feature type="binding site" evidence="9">
    <location>
        <position position="178"/>
    </location>
    <ligand>
        <name>anthranilate</name>
        <dbReference type="ChEBI" id="CHEBI:16567"/>
        <label>2</label>
    </ligand>
</feature>
<dbReference type="InterPro" id="IPR005940">
    <property type="entry name" value="Anthranilate_Pribosyl_Tfrase"/>
</dbReference>
<evidence type="ECO:0000256" key="3">
    <source>
        <dbReference type="ARBA" id="ARBA00022676"/>
    </source>
</evidence>
<dbReference type="EC" id="2.4.2.18" evidence="9"/>
<dbReference type="NCBIfam" id="TIGR01245">
    <property type="entry name" value="trpD"/>
    <property type="match status" value="1"/>
</dbReference>
<dbReference type="HAMAP" id="MF_00211">
    <property type="entry name" value="TrpD"/>
    <property type="match status" value="1"/>
</dbReference>
<dbReference type="STRING" id="1437059.A6A05_06325"/>
<feature type="binding site" evidence="9">
    <location>
        <position position="123"/>
    </location>
    <ligand>
        <name>anthranilate</name>
        <dbReference type="ChEBI" id="CHEBI:16567"/>
        <label>1</label>
    </ligand>
</feature>
<name>A0A178N110_9PROT</name>
<keyword evidence="6 9" id="KW-0057">Aromatic amino acid biosynthesis</keyword>
<feature type="domain" description="Glycosyl transferase family 3 N-terminal" evidence="11">
    <location>
        <begin position="16"/>
        <end position="78"/>
    </location>
</feature>
<comment type="subunit">
    <text evidence="9">Homodimer.</text>
</comment>
<feature type="binding site" evidence="9">
    <location>
        <position position="238"/>
    </location>
    <ligand>
        <name>Mg(2+)</name>
        <dbReference type="ChEBI" id="CHEBI:18420"/>
        <label>1</label>
    </ligand>
</feature>
<gene>
    <name evidence="9" type="primary">trpD</name>
    <name evidence="12" type="ORF">A6A05_06325</name>
</gene>
<dbReference type="FunFam" id="3.40.1030.10:FF:000002">
    <property type="entry name" value="Anthranilate phosphoribosyltransferase"/>
    <property type="match status" value="1"/>
</dbReference>
<dbReference type="Pfam" id="PF02885">
    <property type="entry name" value="Glycos_trans_3N"/>
    <property type="match status" value="1"/>
</dbReference>
<keyword evidence="2 9" id="KW-0028">Amino-acid biosynthesis</keyword>
<feature type="domain" description="Glycosyl transferase family 3" evidence="10">
    <location>
        <begin position="86"/>
        <end position="335"/>
    </location>
</feature>
<dbReference type="GO" id="GO:0005829">
    <property type="term" value="C:cytosol"/>
    <property type="evidence" value="ECO:0007669"/>
    <property type="project" value="TreeGrafter"/>
</dbReference>
<dbReference type="UniPathway" id="UPA00035">
    <property type="reaction ID" value="UER00041"/>
</dbReference>
<evidence type="ECO:0000256" key="1">
    <source>
        <dbReference type="ARBA" id="ARBA00004907"/>
    </source>
</evidence>
<keyword evidence="3 9" id="KW-0328">Glycosyltransferase</keyword>
<dbReference type="InterPro" id="IPR036320">
    <property type="entry name" value="Glycosyl_Trfase_fam3_N_dom_sf"/>
</dbReference>
<evidence type="ECO:0000259" key="10">
    <source>
        <dbReference type="Pfam" id="PF00591"/>
    </source>
</evidence>
<dbReference type="AlphaFoldDB" id="A0A178N110"/>
<comment type="function">
    <text evidence="9">Catalyzes the transfer of the phosphoribosyl group of 5-phosphorylribose-1-pyrophosphate (PRPP) to anthranilate to yield N-(5'-phosphoribosyl)-anthranilate (PRA).</text>
</comment>
<evidence type="ECO:0000313" key="13">
    <source>
        <dbReference type="Proteomes" id="UP000078543"/>
    </source>
</evidence>
<evidence type="ECO:0000256" key="7">
    <source>
        <dbReference type="ARBA" id="ARBA00052328"/>
    </source>
</evidence>
<organism evidence="12 13">
    <name type="scientific">Magnetospirillum moscoviense</name>
    <dbReference type="NCBI Taxonomy" id="1437059"/>
    <lineage>
        <taxon>Bacteria</taxon>
        <taxon>Pseudomonadati</taxon>
        <taxon>Pseudomonadota</taxon>
        <taxon>Alphaproteobacteria</taxon>
        <taxon>Rhodospirillales</taxon>
        <taxon>Rhodospirillaceae</taxon>
        <taxon>Magnetospirillum</taxon>
    </lineage>
</organism>
<dbReference type="SUPFAM" id="SSF47648">
    <property type="entry name" value="Nucleoside phosphorylase/phosphoribosyltransferase N-terminal domain"/>
    <property type="match status" value="1"/>
</dbReference>
<dbReference type="GO" id="GO:0004048">
    <property type="term" value="F:anthranilate phosphoribosyltransferase activity"/>
    <property type="evidence" value="ECO:0007669"/>
    <property type="project" value="UniProtKB-UniRule"/>
</dbReference>
<sequence length="350" mass="36084">MSTAPAPVPASLALMKEVLGRIAVGHTMSEAQAEEVFEVIMSGDATPAQIGGLLMGLRVRGETVEEITGAARIMRAKALRIEAPPGAVDTCGTGGDGSGTFNISTAAAFVIAGCGVPVAKHGNRALSSKSGSADVLAALGIKVDADMALVKESLWDNNLGFLMAPRHHNAMRHVAGPRVELGTRTIFNLLGPLANPAGAAFQVMGVFASQWVEPIAEVLGRLGVERAWVVHGRDGLDELTTTAPSLVAEWKDGKVSTFEIRPEDAGLPRAHAADLKGGDATVNAAALKALLDGAKGAYRDIVLLNAAATLIVAGRAADLKEGVVAAAQSIDSGKARAVLDRMVAITNREV</sequence>
<evidence type="ECO:0000256" key="4">
    <source>
        <dbReference type="ARBA" id="ARBA00022679"/>
    </source>
</evidence>
<comment type="similarity">
    <text evidence="8">In the C-terminal section; belongs to the anthranilate phosphoribosyltransferase family.</text>
</comment>
<feature type="binding site" evidence="9">
    <location>
        <position position="100"/>
    </location>
    <ligand>
        <name>5-phospho-alpha-D-ribose 1-diphosphate</name>
        <dbReference type="ChEBI" id="CHEBI:58017"/>
    </ligand>
</feature>
<comment type="catalytic activity">
    <reaction evidence="7 9">
        <text>N-(5-phospho-beta-D-ribosyl)anthranilate + diphosphate = 5-phospho-alpha-D-ribose 1-diphosphate + anthranilate</text>
        <dbReference type="Rhea" id="RHEA:11768"/>
        <dbReference type="ChEBI" id="CHEBI:16567"/>
        <dbReference type="ChEBI" id="CHEBI:18277"/>
        <dbReference type="ChEBI" id="CHEBI:33019"/>
        <dbReference type="ChEBI" id="CHEBI:58017"/>
        <dbReference type="EC" id="2.4.2.18"/>
    </reaction>
</comment>
<feature type="binding site" evidence="9">
    <location>
        <position position="132"/>
    </location>
    <ligand>
        <name>5-phospho-alpha-D-ribose 1-diphosphate</name>
        <dbReference type="ChEBI" id="CHEBI:58017"/>
    </ligand>
</feature>
<dbReference type="SUPFAM" id="SSF52418">
    <property type="entry name" value="Nucleoside phosphorylase/phosphoribosyltransferase catalytic domain"/>
    <property type="match status" value="1"/>
</dbReference>
<comment type="pathway">
    <text evidence="1 9">Amino-acid biosynthesis; L-tryptophan biosynthesis; L-tryptophan from chorismate: step 2/5.</text>
</comment>
<protein>
    <recommendedName>
        <fullName evidence="9">Anthranilate phosphoribosyltransferase</fullName>
        <ecNumber evidence="9">2.4.2.18</ecNumber>
    </recommendedName>
</protein>
<reference evidence="12 13" key="1">
    <citation type="submission" date="2016-04" db="EMBL/GenBank/DDBJ databases">
        <title>Draft genome sequence of freshwater magnetotactic bacteria Magnetospirillum marisnigri SP-1 and Magnetospirillum moscoviense BB-1.</title>
        <authorList>
            <person name="Koziaeva V."/>
            <person name="Dziuba M.V."/>
            <person name="Ivanov T.M."/>
            <person name="Kuznetsov B."/>
            <person name="Grouzdev D.S."/>
        </authorList>
    </citation>
    <scope>NUCLEOTIDE SEQUENCE [LARGE SCALE GENOMIC DNA]</scope>
    <source>
        <strain evidence="12 13">BB-1</strain>
    </source>
</reference>
<accession>A0A178N110</accession>
<feature type="binding site" evidence="9">
    <location>
        <position position="104"/>
    </location>
    <ligand>
        <name>Mg(2+)</name>
        <dbReference type="ChEBI" id="CHEBI:18420"/>
        <label>1</label>
    </ligand>
</feature>
<keyword evidence="4 9" id="KW-0808">Transferase</keyword>
<feature type="binding site" evidence="9">
    <location>
        <position position="92"/>
    </location>
    <ligand>
        <name>5-phospho-alpha-D-ribose 1-diphosphate</name>
        <dbReference type="ChEBI" id="CHEBI:58017"/>
    </ligand>
</feature>
<evidence type="ECO:0000256" key="5">
    <source>
        <dbReference type="ARBA" id="ARBA00022822"/>
    </source>
</evidence>
<dbReference type="GO" id="GO:0000287">
    <property type="term" value="F:magnesium ion binding"/>
    <property type="evidence" value="ECO:0007669"/>
    <property type="project" value="UniProtKB-UniRule"/>
</dbReference>
<dbReference type="InterPro" id="IPR000312">
    <property type="entry name" value="Glycosyl_Trfase_fam3"/>
</dbReference>
<feature type="binding site" evidence="9">
    <location>
        <begin position="95"/>
        <end position="96"/>
    </location>
    <ligand>
        <name>5-phospho-alpha-D-ribose 1-diphosphate</name>
        <dbReference type="ChEBI" id="CHEBI:58017"/>
    </ligand>
</feature>
<comment type="caution">
    <text evidence="9">Lacks conserved residue(s) required for the propagation of feature annotation.</text>
</comment>
<keyword evidence="9" id="KW-0479">Metal-binding</keyword>
<comment type="caution">
    <text evidence="12">The sequence shown here is derived from an EMBL/GenBank/DDBJ whole genome shotgun (WGS) entry which is preliminary data.</text>
</comment>
<evidence type="ECO:0000259" key="11">
    <source>
        <dbReference type="Pfam" id="PF02885"/>
    </source>
</evidence>
<feature type="binding site" evidence="9">
    <location>
        <begin position="120"/>
        <end position="128"/>
    </location>
    <ligand>
        <name>5-phospho-alpha-D-ribose 1-diphosphate</name>
        <dbReference type="ChEBI" id="CHEBI:58017"/>
    </ligand>
</feature>
<dbReference type="Gene3D" id="3.40.1030.10">
    <property type="entry name" value="Nucleoside phosphorylase/phosphoribosyltransferase catalytic domain"/>
    <property type="match status" value="1"/>
</dbReference>
<keyword evidence="13" id="KW-1185">Reference proteome</keyword>
<evidence type="ECO:0000256" key="6">
    <source>
        <dbReference type="ARBA" id="ARBA00023141"/>
    </source>
</evidence>
<evidence type="ECO:0000256" key="8">
    <source>
        <dbReference type="ARBA" id="ARBA00061188"/>
    </source>
</evidence>
<comment type="similarity">
    <text evidence="9">Belongs to the anthranilate phosphoribosyltransferase family.</text>
</comment>
<proteinExistence type="inferred from homology"/>
<keyword evidence="9" id="KW-0460">Magnesium</keyword>
<dbReference type="InterPro" id="IPR035902">
    <property type="entry name" value="Nuc_phospho_transferase"/>
</dbReference>
<keyword evidence="5 9" id="KW-0822">Tryptophan biosynthesis</keyword>
<evidence type="ECO:0000313" key="12">
    <source>
        <dbReference type="EMBL" id="OAN64495.1"/>
    </source>
</evidence>
<dbReference type="Gene3D" id="1.20.970.10">
    <property type="entry name" value="Transferase, Pyrimidine Nucleoside Phosphorylase, Chain C"/>
    <property type="match status" value="1"/>
</dbReference>
<feature type="binding site" evidence="9">
    <location>
        <position position="238"/>
    </location>
    <ligand>
        <name>Mg(2+)</name>
        <dbReference type="ChEBI" id="CHEBI:18420"/>
        <label>2</label>
    </ligand>
</feature>
<dbReference type="OrthoDB" id="9806430at2"/>
<dbReference type="Pfam" id="PF00591">
    <property type="entry name" value="Glycos_transf_3"/>
    <property type="match status" value="1"/>
</dbReference>
<evidence type="ECO:0000256" key="9">
    <source>
        <dbReference type="HAMAP-Rule" id="MF_00211"/>
    </source>
</evidence>
<feature type="binding site" evidence="9">
    <location>
        <position position="237"/>
    </location>
    <ligand>
        <name>Mg(2+)</name>
        <dbReference type="ChEBI" id="CHEBI:18420"/>
        <label>2</label>
    </ligand>
</feature>
<evidence type="ECO:0000256" key="2">
    <source>
        <dbReference type="ARBA" id="ARBA00022605"/>
    </source>
</evidence>
<dbReference type="PANTHER" id="PTHR43285">
    <property type="entry name" value="ANTHRANILATE PHOSPHORIBOSYLTRANSFERASE"/>
    <property type="match status" value="1"/>
</dbReference>
<feature type="binding site" evidence="9">
    <location>
        <position position="92"/>
    </location>
    <ligand>
        <name>anthranilate</name>
        <dbReference type="ChEBI" id="CHEBI:16567"/>
        <label>1</label>
    </ligand>
</feature>